<dbReference type="InterPro" id="IPR018967">
    <property type="entry name" value="FeS-contain_CDGSH-typ"/>
</dbReference>
<evidence type="ECO:0000313" key="7">
    <source>
        <dbReference type="EMBL" id="SEW29745.1"/>
    </source>
</evidence>
<evidence type="ECO:0000256" key="1">
    <source>
        <dbReference type="ARBA" id="ARBA00022714"/>
    </source>
</evidence>
<proteinExistence type="predicted"/>
<feature type="domain" description="Iron-binding zinc finger CDGSH type" evidence="6">
    <location>
        <begin position="96"/>
        <end position="131"/>
    </location>
</feature>
<dbReference type="Gene3D" id="3.40.5.90">
    <property type="entry name" value="CDGSH iron-sulfur domain, mitoNEET-type"/>
    <property type="match status" value="2"/>
</dbReference>
<dbReference type="PANTHER" id="PTHR46491">
    <property type="entry name" value="CDGSH IRON SULFUR DOMAIN PROTEIN HOMOLOG"/>
    <property type="match status" value="1"/>
</dbReference>
<reference evidence="7 8" key="1">
    <citation type="submission" date="2016-10" db="EMBL/GenBank/DDBJ databases">
        <authorList>
            <person name="de Groot N.N."/>
        </authorList>
    </citation>
    <scope>NUCLEOTIDE SEQUENCE [LARGE SCALE GENOMIC DNA]</scope>
    <source>
        <strain evidence="7 8">DSM 29439</strain>
    </source>
</reference>
<evidence type="ECO:0000256" key="4">
    <source>
        <dbReference type="ARBA" id="ARBA00023014"/>
    </source>
</evidence>
<sequence>MKRKEYTGQDITVSFDLGRCIHSRNCFLQLPKVFDPGNRPWVQPDQAAAEEVAAVIRACPSGALAYRRGYGRDEQPPQINRLAILENGPLVLAGDISVEGGETQTRVALCRCGQSKNKPYCDNSHVDAGFATTGEPAPKTPPEKDGQGGAVKVDRQPDGPLKIDGNVEMCTGTGKRIAKLGMAYLCRCGQSKNKPFCDGSHKQAGFKDTPG</sequence>
<evidence type="ECO:0000256" key="2">
    <source>
        <dbReference type="ARBA" id="ARBA00022723"/>
    </source>
</evidence>
<feature type="compositionally biased region" description="Basic and acidic residues" evidence="5">
    <location>
        <begin position="141"/>
        <end position="157"/>
    </location>
</feature>
<dbReference type="RefSeq" id="WP_091431474.1">
    <property type="nucleotide sequence ID" value="NZ_FOJB01000001.1"/>
</dbReference>
<evidence type="ECO:0000313" key="8">
    <source>
        <dbReference type="Proteomes" id="UP000199650"/>
    </source>
</evidence>
<evidence type="ECO:0000256" key="3">
    <source>
        <dbReference type="ARBA" id="ARBA00023004"/>
    </source>
</evidence>
<keyword evidence="4" id="KW-0411">Iron-sulfur</keyword>
<organism evidence="7 8">
    <name type="scientific">Aliiroseovarius sediminilitoris</name>
    <dbReference type="NCBI Taxonomy" id="1173584"/>
    <lineage>
        <taxon>Bacteria</taxon>
        <taxon>Pseudomonadati</taxon>
        <taxon>Pseudomonadota</taxon>
        <taxon>Alphaproteobacteria</taxon>
        <taxon>Rhodobacterales</taxon>
        <taxon>Paracoccaceae</taxon>
        <taxon>Aliiroseovarius</taxon>
    </lineage>
</organism>
<dbReference type="Proteomes" id="UP000199650">
    <property type="component" value="Unassembled WGS sequence"/>
</dbReference>
<protein>
    <submittedName>
        <fullName evidence="7">Uncharacterized Fe-S cluster protein YjdI</fullName>
    </submittedName>
</protein>
<dbReference type="AlphaFoldDB" id="A0A1I0QR32"/>
<keyword evidence="8" id="KW-1185">Reference proteome</keyword>
<accession>A0A1I0QR32</accession>
<evidence type="ECO:0000256" key="5">
    <source>
        <dbReference type="SAM" id="MobiDB-lite"/>
    </source>
</evidence>
<dbReference type="Pfam" id="PF06902">
    <property type="entry name" value="Fer4_19"/>
    <property type="match status" value="1"/>
</dbReference>
<dbReference type="PANTHER" id="PTHR46491:SF3">
    <property type="entry name" value="CDGSH IRON-SULFUR DOMAIN-CONTAINING PROTEIN 3, MITOCHONDRIAL"/>
    <property type="match status" value="1"/>
</dbReference>
<feature type="domain" description="Iron-binding zinc finger CDGSH type" evidence="6">
    <location>
        <begin position="175"/>
        <end position="207"/>
    </location>
</feature>
<dbReference type="GO" id="GO:0051537">
    <property type="term" value="F:2 iron, 2 sulfur cluster binding"/>
    <property type="evidence" value="ECO:0007669"/>
    <property type="project" value="UniProtKB-KW"/>
</dbReference>
<keyword evidence="3" id="KW-0408">Iron</keyword>
<dbReference type="STRING" id="1173584.SAMN05444851_2809"/>
<keyword evidence="2" id="KW-0479">Metal-binding</keyword>
<dbReference type="EMBL" id="FOJB01000001">
    <property type="protein sequence ID" value="SEW29745.1"/>
    <property type="molecule type" value="Genomic_DNA"/>
</dbReference>
<keyword evidence="1" id="KW-0001">2Fe-2S</keyword>
<dbReference type="SMART" id="SM00704">
    <property type="entry name" value="ZnF_CDGSH"/>
    <property type="match status" value="2"/>
</dbReference>
<feature type="region of interest" description="Disordered" evidence="5">
    <location>
        <begin position="132"/>
        <end position="160"/>
    </location>
</feature>
<dbReference type="GO" id="GO:0046872">
    <property type="term" value="F:metal ion binding"/>
    <property type="evidence" value="ECO:0007669"/>
    <property type="project" value="UniProtKB-KW"/>
</dbReference>
<dbReference type="InterPro" id="IPR010693">
    <property type="entry name" value="Divergent_4Fe-4S_mono-cluster"/>
</dbReference>
<dbReference type="GO" id="GO:0005737">
    <property type="term" value="C:cytoplasm"/>
    <property type="evidence" value="ECO:0007669"/>
    <property type="project" value="UniProtKB-ARBA"/>
</dbReference>
<name>A0A1I0QR32_9RHOB</name>
<gene>
    <name evidence="7" type="ORF">SAMN05444851_2809</name>
</gene>
<dbReference type="OrthoDB" id="9795032at2"/>
<dbReference type="InterPro" id="IPR042216">
    <property type="entry name" value="MitoNEET_CISD"/>
</dbReference>
<evidence type="ECO:0000259" key="6">
    <source>
        <dbReference type="SMART" id="SM00704"/>
    </source>
</evidence>
<dbReference type="InterPro" id="IPR052950">
    <property type="entry name" value="CISD"/>
</dbReference>
<dbReference type="Pfam" id="PF09360">
    <property type="entry name" value="zf-CDGSH"/>
    <property type="match status" value="2"/>
</dbReference>